<feature type="compositionally biased region" description="Polar residues" evidence="8">
    <location>
        <begin position="1353"/>
        <end position="1370"/>
    </location>
</feature>
<evidence type="ECO:0000256" key="9">
    <source>
        <dbReference type="SAM" id="Phobius"/>
    </source>
</evidence>
<dbReference type="Pfam" id="PF06119">
    <property type="entry name" value="NIDO"/>
    <property type="match status" value="1"/>
</dbReference>
<protein>
    <recommendedName>
        <fullName evidence="14">Mucin-like protein</fullName>
    </recommendedName>
</protein>
<dbReference type="InterPro" id="IPR009030">
    <property type="entry name" value="Growth_fac_rcpt_cys_sf"/>
</dbReference>
<sequence length="1370" mass="152227">MVAHAKMESTLTAVCVQLAGLEAAVKQTSMSVPQQYVIQMLIAKTLQEVITVLVDPDTPAMDTPVAVIMNPCASSPCHNGMCYSELKGFRCMCNPGWQGDFCDQDVNECDEAVTIKHDCDPKYGHCENTVGSYTCTCTNNSQGDGHTCTVNILYPYHNMIVDSEDDTINSKLVPGGLPFFGEIYWNIYISTNGYITLGLPYDRQNPWNDGSLNPDVKMIAPYWTDLDLSSGSSSLYYDAYYSGQSQQTATTIFERIKADSKKYAASNATFLDFEPSYVGIITWHQVAPFPASQYKMQNVTFQCILATDSKRSFTMFNYDRDHMFIDPASNNWTISALISKGPNNVLLWVKNIYRPDKETNQGADDAGRFVFRLGEPIINNNLNCIQWYNNQDDDMIQANMSLADPCPCSSIQAELDPRFVAFSGRPGCYKMIYTGDAWNLCCYDNETALLPSTGYSQLMLATDTTDVYDRCCTATSLCHLYYQKRPADKCQGYQPPVWGAGWGEPHFHTFDGKLYTFNGLGEFVLLSVDNSRFMLQGRTGLVSRPVQSTVNATIFTAFASQQVDMPKLELRLDPTNNDDVNIRVNGKKITTLTGLKDHINQSGIYITKSGETEISILHQNNIGYKVGLSMNALWIKISLPQKYKGQTTGLLGTFDGSAENDLMYRDGNTVLPPTANEEQIFQYGQNWTVQESESLFNYSLDGTKTYQDFLFPDFVPMWFAESLTNLSGVSGIDKNLTNSVCQSSVTCIIDYLAMGNIRFANWTKLFSEINALHGKKIMNFPPLFTNSLPSDLDIIIGQKVTLTLSANDIEQQNIQIKVNTNLDPSTYNLDNNIFQWTPSNNLTQSGTTVSLKFYAVDSLGAAALYWPLLHFCGCARGYCIKVTDMAEYVYSRDQFYSGLCQCRADSSGRYCTERHDPCQPNPCYYNVPCVSDPDSDKGYRCESCPSGTVTANGVKCYDINECLSVNNTCQHMCINQLGGYVCSCEQGYTLRSDLSSCADVDECFADDLCTGVGEYCMNIPGGYKCVCKSNFYREQNKCIAAPRRYSGQIVFKILKINDVFLTFDPEMTDVNSEKFQAVSKQVEDTVKIPYALKFQTLFKKVQVYKISEGSMVAMFDLFFDENDRVNGTELGDVLQQYFAMSGCVKDGPDCTVGPLIGVDMATSGAHDVDECADGTHDCDNNTSVCENKPGSYECSCRFGYHNQNGSCIDSCDPNPCQHGGSCVPIDNTNICMCQGNWMGPTCTDENEEAVKMRNVAIAASVTIGIICLILLVILIICCIRPIAENKYQSNSGVEPWTDSQPTPVRTQLRTEYEMKENGSGESLMQENTHRTSHSSSGSGYESTPGRQGVENPAYSNTGDNKQINVSGEYF</sequence>
<dbReference type="PROSITE" id="PS00022">
    <property type="entry name" value="EGF_1"/>
    <property type="match status" value="2"/>
</dbReference>
<dbReference type="SUPFAM" id="SSF57184">
    <property type="entry name" value="Growth factor receptor domain"/>
    <property type="match status" value="1"/>
</dbReference>
<evidence type="ECO:0000256" key="8">
    <source>
        <dbReference type="SAM" id="MobiDB-lite"/>
    </source>
</evidence>
<dbReference type="SMART" id="SM00181">
    <property type="entry name" value="EGF"/>
    <property type="match status" value="8"/>
</dbReference>
<dbReference type="FunFam" id="2.10.25.10:FF:000279">
    <property type="entry name" value="Neurogenic locus notch 1"/>
    <property type="match status" value="1"/>
</dbReference>
<dbReference type="GO" id="GO:0016020">
    <property type="term" value="C:membrane"/>
    <property type="evidence" value="ECO:0007669"/>
    <property type="project" value="UniProtKB-SubCell"/>
</dbReference>
<keyword evidence="3" id="KW-0732">Signal</keyword>
<dbReference type="InterPro" id="IPR001846">
    <property type="entry name" value="VWF_type-D"/>
</dbReference>
<dbReference type="InterPro" id="IPR003886">
    <property type="entry name" value="NIDO_dom"/>
</dbReference>
<feature type="domain" description="VWFD" evidence="11">
    <location>
        <begin position="497"/>
        <end position="695"/>
    </location>
</feature>
<feature type="disulfide bond" evidence="7">
    <location>
        <begin position="1233"/>
        <end position="1242"/>
    </location>
</feature>
<feature type="region of interest" description="Disordered" evidence="8">
    <location>
        <begin position="1315"/>
        <end position="1370"/>
    </location>
</feature>
<comment type="caution">
    <text evidence="12">The sequence shown here is derived from an EMBL/GenBank/DDBJ whole genome shotgun (WGS) entry which is preliminary data.</text>
</comment>
<evidence type="ECO:0000259" key="10">
    <source>
        <dbReference type="PROSITE" id="PS50026"/>
    </source>
</evidence>
<dbReference type="GO" id="GO:0005509">
    <property type="term" value="F:calcium ion binding"/>
    <property type="evidence" value="ECO:0007669"/>
    <property type="project" value="InterPro"/>
</dbReference>
<dbReference type="Proteomes" id="UP001208570">
    <property type="component" value="Unassembled WGS sequence"/>
</dbReference>
<feature type="domain" description="EGF-like" evidence="10">
    <location>
        <begin position="68"/>
        <end position="103"/>
    </location>
</feature>
<dbReference type="InterPro" id="IPR000742">
    <property type="entry name" value="EGF"/>
</dbReference>
<feature type="domain" description="EGF-like" evidence="10">
    <location>
        <begin position="1208"/>
        <end position="1243"/>
    </location>
</feature>
<feature type="disulfide bond" evidence="7">
    <location>
        <begin position="72"/>
        <end position="82"/>
    </location>
</feature>
<evidence type="ECO:0000256" key="6">
    <source>
        <dbReference type="ARBA" id="ARBA00023157"/>
    </source>
</evidence>
<feature type="disulfide bond" evidence="7">
    <location>
        <begin position="93"/>
        <end position="102"/>
    </location>
</feature>
<evidence type="ECO:0000313" key="12">
    <source>
        <dbReference type="EMBL" id="KAK2151727.1"/>
    </source>
</evidence>
<dbReference type="SMART" id="SM00179">
    <property type="entry name" value="EGF_CA"/>
    <property type="match status" value="6"/>
</dbReference>
<dbReference type="PROSITE" id="PS50026">
    <property type="entry name" value="EGF_3"/>
    <property type="match status" value="5"/>
</dbReference>
<keyword evidence="6 7" id="KW-1015">Disulfide bond</keyword>
<dbReference type="PROSITE" id="PS01186">
    <property type="entry name" value="EGF_2"/>
    <property type="match status" value="2"/>
</dbReference>
<evidence type="ECO:0000256" key="7">
    <source>
        <dbReference type="PROSITE-ProRule" id="PRU00076"/>
    </source>
</evidence>
<dbReference type="PANTHER" id="PTHR13802:SF52">
    <property type="entry name" value="MUCIN-4"/>
    <property type="match status" value="1"/>
</dbReference>
<dbReference type="InterPro" id="IPR051495">
    <property type="entry name" value="Epithelial_Barrier/Signaling"/>
</dbReference>
<dbReference type="SMART" id="SM00216">
    <property type="entry name" value="VWD"/>
    <property type="match status" value="1"/>
</dbReference>
<dbReference type="Pfam" id="PF00094">
    <property type="entry name" value="VWD"/>
    <property type="match status" value="1"/>
</dbReference>
<evidence type="ECO:0000256" key="4">
    <source>
        <dbReference type="ARBA" id="ARBA00022737"/>
    </source>
</evidence>
<evidence type="ECO:0000259" key="11">
    <source>
        <dbReference type="PROSITE" id="PS51233"/>
    </source>
</evidence>
<gene>
    <name evidence="12" type="ORF">LSH36_353g04001</name>
</gene>
<dbReference type="PROSITE" id="PS51233">
    <property type="entry name" value="VWFD"/>
    <property type="match status" value="1"/>
</dbReference>
<dbReference type="Gene3D" id="2.10.25.10">
    <property type="entry name" value="Laminin"/>
    <property type="match status" value="7"/>
</dbReference>
<feature type="transmembrane region" description="Helical" evidence="9">
    <location>
        <begin position="1255"/>
        <end position="1279"/>
    </location>
</feature>
<dbReference type="PANTHER" id="PTHR13802">
    <property type="entry name" value="MUCIN 4-RELATED"/>
    <property type="match status" value="1"/>
</dbReference>
<keyword evidence="9" id="KW-1133">Transmembrane helix</keyword>
<dbReference type="GO" id="GO:0005176">
    <property type="term" value="F:ErbB-2 class receptor binding"/>
    <property type="evidence" value="ECO:0007669"/>
    <property type="project" value="TreeGrafter"/>
</dbReference>
<dbReference type="SUPFAM" id="SSF57196">
    <property type="entry name" value="EGF/Laminin"/>
    <property type="match status" value="2"/>
</dbReference>
<dbReference type="InterPro" id="IPR001881">
    <property type="entry name" value="EGF-like_Ca-bd_dom"/>
</dbReference>
<comment type="caution">
    <text evidence="7">Lacks conserved residue(s) required for the propagation of feature annotation.</text>
</comment>
<evidence type="ECO:0000256" key="2">
    <source>
        <dbReference type="ARBA" id="ARBA00022536"/>
    </source>
</evidence>
<feature type="domain" description="EGF-like" evidence="10">
    <location>
        <begin position="1167"/>
        <end position="1206"/>
    </location>
</feature>
<dbReference type="GO" id="GO:0007160">
    <property type="term" value="P:cell-matrix adhesion"/>
    <property type="evidence" value="ECO:0007669"/>
    <property type="project" value="InterPro"/>
</dbReference>
<dbReference type="InterPro" id="IPR049883">
    <property type="entry name" value="NOTCH1_EGF-like"/>
</dbReference>
<evidence type="ECO:0000256" key="5">
    <source>
        <dbReference type="ARBA" id="ARBA00023136"/>
    </source>
</evidence>
<dbReference type="CDD" id="cd00054">
    <property type="entry name" value="EGF_CA"/>
    <property type="match status" value="5"/>
</dbReference>
<name>A0AAD9JFF5_9ANNE</name>
<dbReference type="FunFam" id="2.10.25.10:FF:000038">
    <property type="entry name" value="Fibrillin 2"/>
    <property type="match status" value="1"/>
</dbReference>
<dbReference type="Pfam" id="PF07645">
    <property type="entry name" value="EGF_CA"/>
    <property type="match status" value="3"/>
</dbReference>
<dbReference type="FunFam" id="2.10.25.10:FF:000240">
    <property type="entry name" value="Vitamin K-dependent protein S"/>
    <property type="match status" value="1"/>
</dbReference>
<keyword evidence="2 7" id="KW-0245">EGF-like domain</keyword>
<feature type="domain" description="EGF-like" evidence="10">
    <location>
        <begin position="958"/>
        <end position="998"/>
    </location>
</feature>
<dbReference type="PROSITE" id="PS00010">
    <property type="entry name" value="ASX_HYDROXYL"/>
    <property type="match status" value="4"/>
</dbReference>
<comment type="subcellular location">
    <subcellularLocation>
        <location evidence="1">Membrane</location>
    </subcellularLocation>
</comment>
<organism evidence="12 13">
    <name type="scientific">Paralvinella palmiformis</name>
    <dbReference type="NCBI Taxonomy" id="53620"/>
    <lineage>
        <taxon>Eukaryota</taxon>
        <taxon>Metazoa</taxon>
        <taxon>Spiralia</taxon>
        <taxon>Lophotrochozoa</taxon>
        <taxon>Annelida</taxon>
        <taxon>Polychaeta</taxon>
        <taxon>Sedentaria</taxon>
        <taxon>Canalipalpata</taxon>
        <taxon>Terebellida</taxon>
        <taxon>Terebelliformia</taxon>
        <taxon>Alvinellidae</taxon>
        <taxon>Paralvinella</taxon>
    </lineage>
</organism>
<evidence type="ECO:0000313" key="13">
    <source>
        <dbReference type="Proteomes" id="UP001208570"/>
    </source>
</evidence>
<evidence type="ECO:0008006" key="14">
    <source>
        <dbReference type="Google" id="ProtNLM"/>
    </source>
</evidence>
<dbReference type="SMART" id="SM00539">
    <property type="entry name" value="NIDO"/>
    <property type="match status" value="1"/>
</dbReference>
<accession>A0AAD9JFF5</accession>
<dbReference type="EMBL" id="JAODUP010000353">
    <property type="protein sequence ID" value="KAK2151727.1"/>
    <property type="molecule type" value="Genomic_DNA"/>
</dbReference>
<keyword evidence="5 9" id="KW-0472">Membrane</keyword>
<dbReference type="InterPro" id="IPR000152">
    <property type="entry name" value="EGF-type_Asp/Asn_hydroxyl_site"/>
</dbReference>
<keyword evidence="4" id="KW-0677">Repeat</keyword>
<dbReference type="PROSITE" id="PS01187">
    <property type="entry name" value="EGF_CA"/>
    <property type="match status" value="4"/>
</dbReference>
<evidence type="ECO:0000256" key="1">
    <source>
        <dbReference type="ARBA" id="ARBA00004370"/>
    </source>
</evidence>
<keyword evidence="9" id="KW-0812">Transmembrane</keyword>
<keyword evidence="13" id="KW-1185">Reference proteome</keyword>
<feature type="domain" description="EGF-like" evidence="10">
    <location>
        <begin position="105"/>
        <end position="149"/>
    </location>
</feature>
<evidence type="ECO:0000256" key="3">
    <source>
        <dbReference type="ARBA" id="ARBA00022729"/>
    </source>
</evidence>
<dbReference type="InterPro" id="IPR018097">
    <property type="entry name" value="EGF_Ca-bd_CS"/>
</dbReference>
<reference evidence="12" key="1">
    <citation type="journal article" date="2023" name="Mol. Biol. Evol.">
        <title>Third-Generation Sequencing Reveals the Adaptive Role of the Epigenome in Three Deep-Sea Polychaetes.</title>
        <authorList>
            <person name="Perez M."/>
            <person name="Aroh O."/>
            <person name="Sun Y."/>
            <person name="Lan Y."/>
            <person name="Juniper S.K."/>
            <person name="Young C.R."/>
            <person name="Angers B."/>
            <person name="Qian P.Y."/>
        </authorList>
    </citation>
    <scope>NUCLEOTIDE SEQUENCE</scope>
    <source>
        <strain evidence="12">P08H-3</strain>
    </source>
</reference>
<proteinExistence type="predicted"/>
<dbReference type="Pfam" id="PF14670">
    <property type="entry name" value="FXa_inhibition"/>
    <property type="match status" value="1"/>
</dbReference>